<comment type="catalytic activity">
    <reaction evidence="9">
        <text>L-seryl-[protein] + ATP = O-phospho-L-seryl-[protein] + ADP + H(+)</text>
        <dbReference type="Rhea" id="RHEA:17989"/>
        <dbReference type="Rhea" id="RHEA-COMP:9863"/>
        <dbReference type="Rhea" id="RHEA-COMP:11604"/>
        <dbReference type="ChEBI" id="CHEBI:15378"/>
        <dbReference type="ChEBI" id="CHEBI:29999"/>
        <dbReference type="ChEBI" id="CHEBI:30616"/>
        <dbReference type="ChEBI" id="CHEBI:83421"/>
        <dbReference type="ChEBI" id="CHEBI:456216"/>
        <dbReference type="EC" id="2.7.11.1"/>
    </reaction>
</comment>
<sequence>MAQVTIVNKLGHGAFGDVYLVQMGNDHYALKVADVSRLQKCRGPDFDVESEAKLLQRLCHPHLVQCCGYFLQGTFLYIVTEFCQCGNLQQYLQKRKHYVSEKKILLWTGQLADALRYLHASKIIHRDVKTENIFFDVNQNIKLGDLGVARELQHTEEPVMSNVGTRNYMSPEVIFGANYTTKTDIWSLGCCVHEAMSLRPTFQTKSMWEQMERMKKGRVPPVPDIYSQQLKELLLLMLDRNPDTRPDALEILLTVSQINGLPYKPGPLEVIKEVDLDPNSVISKVHEFQVKAEFSGPYKSSKSMETSTTEVQSIAPSEPEVKSVPRPLPQPKSFSPPSLTLPAEEDSQKKSDDHVKDRTSASTANEPSKPSSKNSTKDEEGSESSASESETGIEDSIDSMTLTSNMSPRSFLSQSQDMIDPTFMERLAVESQEWLRKRFQHDGDNEVCSRKLAQDPQAELDSECQVTLYTRAQNVKFHKSTDSTISS</sequence>
<gene>
    <name evidence="15" type="primary">LOC101861468</name>
</gene>
<dbReference type="GeneID" id="101861468"/>
<keyword evidence="3 11" id="KW-0723">Serine/threonine-protein kinase</keyword>
<dbReference type="GO" id="GO:0016301">
    <property type="term" value="F:kinase activity"/>
    <property type="evidence" value="ECO:0007669"/>
    <property type="project" value="UniProtKB-KW"/>
</dbReference>
<evidence type="ECO:0000313" key="14">
    <source>
        <dbReference type="Proteomes" id="UP000694888"/>
    </source>
</evidence>
<comment type="catalytic activity">
    <reaction evidence="8">
        <text>L-threonyl-[protein] + ATP = O-phospho-L-threonyl-[protein] + ADP + H(+)</text>
        <dbReference type="Rhea" id="RHEA:46608"/>
        <dbReference type="Rhea" id="RHEA-COMP:11060"/>
        <dbReference type="Rhea" id="RHEA-COMP:11605"/>
        <dbReference type="ChEBI" id="CHEBI:15378"/>
        <dbReference type="ChEBI" id="CHEBI:30013"/>
        <dbReference type="ChEBI" id="CHEBI:30616"/>
        <dbReference type="ChEBI" id="CHEBI:61977"/>
        <dbReference type="ChEBI" id="CHEBI:456216"/>
        <dbReference type="EC" id="2.7.11.1"/>
    </reaction>
</comment>
<dbReference type="PANTHER" id="PTHR44899">
    <property type="entry name" value="CAMK FAMILY PROTEIN KINASE"/>
    <property type="match status" value="1"/>
</dbReference>
<keyword evidence="7 10" id="KW-0067">ATP-binding</keyword>
<keyword evidence="14" id="KW-1185">Reference proteome</keyword>
<reference evidence="15" key="1">
    <citation type="submission" date="2025-08" db="UniProtKB">
        <authorList>
            <consortium name="RefSeq"/>
        </authorList>
    </citation>
    <scope>IDENTIFICATION</scope>
</reference>
<feature type="region of interest" description="Disordered" evidence="12">
    <location>
        <begin position="297"/>
        <end position="414"/>
    </location>
</feature>
<feature type="compositionally biased region" description="Low complexity" evidence="12">
    <location>
        <begin position="299"/>
        <end position="310"/>
    </location>
</feature>
<dbReference type="PROSITE" id="PS50011">
    <property type="entry name" value="PROTEIN_KINASE_DOM"/>
    <property type="match status" value="1"/>
</dbReference>
<keyword evidence="6 15" id="KW-0418">Kinase</keyword>
<evidence type="ECO:0000313" key="15">
    <source>
        <dbReference type="RefSeq" id="XP_005109534.1"/>
    </source>
</evidence>
<feature type="compositionally biased region" description="Basic and acidic residues" evidence="12">
    <location>
        <begin position="346"/>
        <end position="359"/>
    </location>
</feature>
<feature type="compositionally biased region" description="Polar residues" evidence="12">
    <location>
        <begin position="398"/>
        <end position="414"/>
    </location>
</feature>
<evidence type="ECO:0000256" key="9">
    <source>
        <dbReference type="ARBA" id="ARBA00048679"/>
    </source>
</evidence>
<evidence type="ECO:0000256" key="11">
    <source>
        <dbReference type="RuleBase" id="RU000304"/>
    </source>
</evidence>
<evidence type="ECO:0000256" key="3">
    <source>
        <dbReference type="ARBA" id="ARBA00022527"/>
    </source>
</evidence>
<feature type="compositionally biased region" description="Polar residues" evidence="12">
    <location>
        <begin position="360"/>
        <end position="374"/>
    </location>
</feature>
<organism evidence="14 15">
    <name type="scientific">Aplysia californica</name>
    <name type="common">California sea hare</name>
    <dbReference type="NCBI Taxonomy" id="6500"/>
    <lineage>
        <taxon>Eukaryota</taxon>
        <taxon>Metazoa</taxon>
        <taxon>Spiralia</taxon>
        <taxon>Lophotrochozoa</taxon>
        <taxon>Mollusca</taxon>
        <taxon>Gastropoda</taxon>
        <taxon>Heterobranchia</taxon>
        <taxon>Euthyneura</taxon>
        <taxon>Tectipleura</taxon>
        <taxon>Aplysiida</taxon>
        <taxon>Aplysioidea</taxon>
        <taxon>Aplysiidae</taxon>
        <taxon>Aplysia</taxon>
    </lineage>
</organism>
<dbReference type="EC" id="2.7.11.1" evidence="2"/>
<accession>A0ABM0K600</accession>
<dbReference type="PROSITE" id="PS00107">
    <property type="entry name" value="PROTEIN_KINASE_ATP"/>
    <property type="match status" value="1"/>
</dbReference>
<evidence type="ECO:0000256" key="4">
    <source>
        <dbReference type="ARBA" id="ARBA00022679"/>
    </source>
</evidence>
<dbReference type="PANTHER" id="PTHR44899:SF3">
    <property type="entry name" value="SERINE_THREONINE-PROTEIN KINASE NEK1"/>
    <property type="match status" value="1"/>
</dbReference>
<feature type="domain" description="Protein kinase" evidence="13">
    <location>
        <begin position="4"/>
        <end position="264"/>
    </location>
</feature>
<evidence type="ECO:0000256" key="6">
    <source>
        <dbReference type="ARBA" id="ARBA00022777"/>
    </source>
</evidence>
<dbReference type="Pfam" id="PF00069">
    <property type="entry name" value="Pkinase"/>
    <property type="match status" value="1"/>
</dbReference>
<dbReference type="SMART" id="SM00220">
    <property type="entry name" value="S_TKc"/>
    <property type="match status" value="1"/>
</dbReference>
<dbReference type="Gene3D" id="1.10.510.10">
    <property type="entry name" value="Transferase(Phosphotransferase) domain 1"/>
    <property type="match status" value="1"/>
</dbReference>
<comment type="similarity">
    <text evidence="1">Belongs to the protein kinase superfamily. NEK Ser/Thr protein kinase family. NIMA subfamily.</text>
</comment>
<evidence type="ECO:0000256" key="12">
    <source>
        <dbReference type="SAM" id="MobiDB-lite"/>
    </source>
</evidence>
<dbReference type="InterPro" id="IPR008271">
    <property type="entry name" value="Ser/Thr_kinase_AS"/>
</dbReference>
<evidence type="ECO:0000256" key="10">
    <source>
        <dbReference type="PROSITE-ProRule" id="PRU10141"/>
    </source>
</evidence>
<proteinExistence type="inferred from homology"/>
<evidence type="ECO:0000256" key="2">
    <source>
        <dbReference type="ARBA" id="ARBA00012513"/>
    </source>
</evidence>
<dbReference type="InterPro" id="IPR051131">
    <property type="entry name" value="NEK_Ser/Thr_kinase_NIMA"/>
</dbReference>
<evidence type="ECO:0000256" key="1">
    <source>
        <dbReference type="ARBA" id="ARBA00010886"/>
    </source>
</evidence>
<dbReference type="InterPro" id="IPR000719">
    <property type="entry name" value="Prot_kinase_dom"/>
</dbReference>
<evidence type="ECO:0000259" key="13">
    <source>
        <dbReference type="PROSITE" id="PS50011"/>
    </source>
</evidence>
<dbReference type="InterPro" id="IPR017441">
    <property type="entry name" value="Protein_kinase_ATP_BS"/>
</dbReference>
<evidence type="ECO:0000256" key="7">
    <source>
        <dbReference type="ARBA" id="ARBA00022840"/>
    </source>
</evidence>
<dbReference type="Proteomes" id="UP000694888">
    <property type="component" value="Unplaced"/>
</dbReference>
<name>A0ABM0K600_APLCA</name>
<feature type="binding site" evidence="10">
    <location>
        <position position="31"/>
    </location>
    <ligand>
        <name>ATP</name>
        <dbReference type="ChEBI" id="CHEBI:30616"/>
    </ligand>
</feature>
<dbReference type="SUPFAM" id="SSF56112">
    <property type="entry name" value="Protein kinase-like (PK-like)"/>
    <property type="match status" value="1"/>
</dbReference>
<evidence type="ECO:0000256" key="5">
    <source>
        <dbReference type="ARBA" id="ARBA00022741"/>
    </source>
</evidence>
<protein>
    <recommendedName>
        <fullName evidence="2">non-specific serine/threonine protein kinase</fullName>
        <ecNumber evidence="2">2.7.11.1</ecNumber>
    </recommendedName>
</protein>
<evidence type="ECO:0000256" key="8">
    <source>
        <dbReference type="ARBA" id="ARBA00047899"/>
    </source>
</evidence>
<keyword evidence="4" id="KW-0808">Transferase</keyword>
<dbReference type="PROSITE" id="PS00108">
    <property type="entry name" value="PROTEIN_KINASE_ST"/>
    <property type="match status" value="1"/>
</dbReference>
<keyword evidence="5 10" id="KW-0547">Nucleotide-binding</keyword>
<dbReference type="InterPro" id="IPR011009">
    <property type="entry name" value="Kinase-like_dom_sf"/>
</dbReference>
<dbReference type="RefSeq" id="XP_005109534.1">
    <property type="nucleotide sequence ID" value="XM_005109477.3"/>
</dbReference>